<feature type="compositionally biased region" description="Pro residues" evidence="11">
    <location>
        <begin position="78"/>
        <end position="89"/>
    </location>
</feature>
<reference evidence="14 15" key="1">
    <citation type="submission" date="2022-03" db="EMBL/GenBank/DDBJ databases">
        <title>Agromyces sp. isolated from the gut of P. brevitarsis seulensis larvae.</title>
        <authorList>
            <person name="Won M."/>
            <person name="Kwon S.-W."/>
        </authorList>
    </citation>
    <scope>NUCLEOTIDE SEQUENCE [LARGE SCALE GENOMIC DNA]</scope>
    <source>
        <strain evidence="14 15">KACC 16215</strain>
    </source>
</reference>
<name>A0ABY4AY28_9MICO</name>
<protein>
    <recommendedName>
        <fullName evidence="10">Regulator of SigK</fullName>
    </recommendedName>
    <alternativeName>
        <fullName evidence="9">Sigma-K anti-sigma factor RskA</fullName>
    </alternativeName>
</protein>
<dbReference type="InterPro" id="IPR051474">
    <property type="entry name" value="Anti-sigma-K/W_factor"/>
</dbReference>
<evidence type="ECO:0000256" key="12">
    <source>
        <dbReference type="SAM" id="Phobius"/>
    </source>
</evidence>
<dbReference type="Proteomes" id="UP000831304">
    <property type="component" value="Chromosome"/>
</dbReference>
<keyword evidence="3" id="KW-1003">Cell membrane</keyword>
<feature type="transmembrane region" description="Helical" evidence="12">
    <location>
        <begin position="131"/>
        <end position="154"/>
    </location>
</feature>
<feature type="compositionally biased region" description="Low complexity" evidence="11">
    <location>
        <begin position="90"/>
        <end position="106"/>
    </location>
</feature>
<dbReference type="InterPro" id="IPR018764">
    <property type="entry name" value="RskA_C"/>
</dbReference>
<keyword evidence="15" id="KW-1185">Reference proteome</keyword>
<accession>A0ABY4AY28</accession>
<keyword evidence="7 12" id="KW-0472">Membrane</keyword>
<evidence type="ECO:0000256" key="1">
    <source>
        <dbReference type="ARBA" id="ARBA00004167"/>
    </source>
</evidence>
<dbReference type="Pfam" id="PF10099">
    <property type="entry name" value="RskA_C"/>
    <property type="match status" value="1"/>
</dbReference>
<feature type="compositionally biased region" description="Pro residues" evidence="11">
    <location>
        <begin position="107"/>
        <end position="117"/>
    </location>
</feature>
<keyword evidence="4 12" id="KW-0812">Transmembrane</keyword>
<dbReference type="RefSeq" id="WP_243569876.1">
    <property type="nucleotide sequence ID" value="NZ_BAAARD010000002.1"/>
</dbReference>
<keyword evidence="8" id="KW-0804">Transcription</keyword>
<evidence type="ECO:0000256" key="11">
    <source>
        <dbReference type="SAM" id="MobiDB-lite"/>
    </source>
</evidence>
<keyword evidence="5 12" id="KW-1133">Transmembrane helix</keyword>
<evidence type="ECO:0000256" key="5">
    <source>
        <dbReference type="ARBA" id="ARBA00022989"/>
    </source>
</evidence>
<feature type="region of interest" description="Disordered" evidence="11">
    <location>
        <begin position="77"/>
        <end position="117"/>
    </location>
</feature>
<proteinExistence type="predicted"/>
<evidence type="ECO:0000256" key="8">
    <source>
        <dbReference type="ARBA" id="ARBA00023163"/>
    </source>
</evidence>
<evidence type="ECO:0000259" key="13">
    <source>
        <dbReference type="Pfam" id="PF10099"/>
    </source>
</evidence>
<dbReference type="PANTHER" id="PTHR37461:SF1">
    <property type="entry name" value="ANTI-SIGMA-K FACTOR RSKA"/>
    <property type="match status" value="1"/>
</dbReference>
<evidence type="ECO:0000313" key="15">
    <source>
        <dbReference type="Proteomes" id="UP000831304"/>
    </source>
</evidence>
<dbReference type="EMBL" id="CP094533">
    <property type="protein sequence ID" value="UOE27016.1"/>
    <property type="molecule type" value="Genomic_DNA"/>
</dbReference>
<evidence type="ECO:0000256" key="2">
    <source>
        <dbReference type="ARBA" id="ARBA00004236"/>
    </source>
</evidence>
<dbReference type="Gene3D" id="1.10.10.1320">
    <property type="entry name" value="Anti-sigma factor, zinc-finger domain"/>
    <property type="match status" value="1"/>
</dbReference>
<evidence type="ECO:0000256" key="4">
    <source>
        <dbReference type="ARBA" id="ARBA00022692"/>
    </source>
</evidence>
<evidence type="ECO:0000256" key="3">
    <source>
        <dbReference type="ARBA" id="ARBA00022475"/>
    </source>
</evidence>
<comment type="subcellular location">
    <subcellularLocation>
        <location evidence="2">Cell membrane</location>
    </subcellularLocation>
    <subcellularLocation>
        <location evidence="1">Membrane</location>
        <topology evidence="1">Single-pass membrane protein</topology>
    </subcellularLocation>
</comment>
<evidence type="ECO:0000313" key="14">
    <source>
        <dbReference type="EMBL" id="UOE27016.1"/>
    </source>
</evidence>
<evidence type="ECO:0000256" key="9">
    <source>
        <dbReference type="ARBA" id="ARBA00029829"/>
    </source>
</evidence>
<feature type="domain" description="Anti-sigma K factor RskA C-terminal" evidence="13">
    <location>
        <begin position="136"/>
        <end position="267"/>
    </location>
</feature>
<gene>
    <name evidence="14" type="ORF">MTP13_04315</name>
</gene>
<evidence type="ECO:0000256" key="10">
    <source>
        <dbReference type="ARBA" id="ARBA00030803"/>
    </source>
</evidence>
<dbReference type="InterPro" id="IPR041916">
    <property type="entry name" value="Anti_sigma_zinc_sf"/>
</dbReference>
<keyword evidence="6" id="KW-0805">Transcription regulation</keyword>
<organism evidence="14 15">
    <name type="scientific">Agromyces soli</name>
    <dbReference type="NCBI Taxonomy" id="659012"/>
    <lineage>
        <taxon>Bacteria</taxon>
        <taxon>Bacillati</taxon>
        <taxon>Actinomycetota</taxon>
        <taxon>Actinomycetes</taxon>
        <taxon>Micrococcales</taxon>
        <taxon>Microbacteriaceae</taxon>
        <taxon>Agromyces</taxon>
    </lineage>
</organism>
<evidence type="ECO:0000256" key="6">
    <source>
        <dbReference type="ARBA" id="ARBA00023015"/>
    </source>
</evidence>
<dbReference type="PANTHER" id="PTHR37461">
    <property type="entry name" value="ANTI-SIGMA-K FACTOR RSKA"/>
    <property type="match status" value="1"/>
</dbReference>
<evidence type="ECO:0000256" key="7">
    <source>
        <dbReference type="ARBA" id="ARBA00023136"/>
    </source>
</evidence>
<sequence>MTEPDEELRALAAAYALDALDGEELRRFETELARSPELRAEVDGFRAVAAGLGAETPELAPPPSLKAGLFARLGATPQLPPVDAAPPAEPAGAPEPDAAPTTAPAAAPAPMPEPEAPPVDELAARRRRRRLVASLTAAASVAILVIGVVIGIGWSGPNGWGAQRELAALEAAPDAQRQTVEVSGGGEVTVLWSAELGRSAVMADGLPALGSEHDYELWYIDEAGPAPAGLVGANSWRVLEGDFVDGMVVGLTVEPAGGSEQPTTEPIAAVQT</sequence>